<proteinExistence type="predicted"/>
<dbReference type="EMBL" id="JRYR02000001">
    <property type="protein sequence ID" value="OHX66638.1"/>
    <property type="molecule type" value="Genomic_DNA"/>
</dbReference>
<dbReference type="PANTHER" id="PTHR11079">
    <property type="entry name" value="CYTOSINE DEAMINASE FAMILY MEMBER"/>
    <property type="match status" value="1"/>
</dbReference>
<evidence type="ECO:0000259" key="1">
    <source>
        <dbReference type="PROSITE" id="PS51747"/>
    </source>
</evidence>
<dbReference type="GO" id="GO:0003824">
    <property type="term" value="F:catalytic activity"/>
    <property type="evidence" value="ECO:0007669"/>
    <property type="project" value="InterPro"/>
</dbReference>
<dbReference type="InterPro" id="IPR002125">
    <property type="entry name" value="CMP_dCMP_dom"/>
</dbReference>
<dbReference type="PROSITE" id="PS51747">
    <property type="entry name" value="CYT_DCMP_DEAMINASES_2"/>
    <property type="match status" value="1"/>
</dbReference>
<evidence type="ECO:0000313" key="2">
    <source>
        <dbReference type="EMBL" id="OHX66638.1"/>
    </source>
</evidence>
<name>A0A1S1Z040_FLAPC</name>
<dbReference type="Pfam" id="PF00383">
    <property type="entry name" value="dCMP_cyt_deam_1"/>
    <property type="match status" value="1"/>
</dbReference>
<dbReference type="OrthoDB" id="9802676at2"/>
<dbReference type="AlphaFoldDB" id="A0A1S1Z040"/>
<evidence type="ECO:0000313" key="3">
    <source>
        <dbReference type="Proteomes" id="UP000179797"/>
    </source>
</evidence>
<organism evidence="2 3">
    <name type="scientific">Flammeovirga pacifica</name>
    <dbReference type="NCBI Taxonomy" id="915059"/>
    <lineage>
        <taxon>Bacteria</taxon>
        <taxon>Pseudomonadati</taxon>
        <taxon>Bacteroidota</taxon>
        <taxon>Cytophagia</taxon>
        <taxon>Cytophagales</taxon>
        <taxon>Flammeovirgaceae</taxon>
        <taxon>Flammeovirga</taxon>
    </lineage>
</organism>
<feature type="domain" description="CMP/dCMP-type deaminase" evidence="1">
    <location>
        <begin position="36"/>
        <end position="164"/>
    </location>
</feature>
<gene>
    <name evidence="2" type="ORF">NH26_09840</name>
</gene>
<sequence>MCNNTEKPVLKFETPKFNYDELEQQLKDYEANPEGYKHDGPSIISVRQGIRAGRGGSVAVGGCLLHHNEVIAENMSKANAPYHRLDLHAEMVLLNELEDRLCDDKTPRMRDYTLFTSQEPCPMCLARICFSQVGKTYYVYRDGNSIEAGAQTNYERMPEGFQILGSRLVVEEADCSPKLKEIARQVWLNSIDHCVDEWLERY</sequence>
<dbReference type="RefSeq" id="WP_158021917.1">
    <property type="nucleotide sequence ID" value="NZ_JRYR02000001.1"/>
</dbReference>
<keyword evidence="3" id="KW-1185">Reference proteome</keyword>
<dbReference type="STRING" id="915059.NH26_09840"/>
<dbReference type="SUPFAM" id="SSF53927">
    <property type="entry name" value="Cytidine deaminase-like"/>
    <property type="match status" value="1"/>
</dbReference>
<dbReference type="InterPro" id="IPR016193">
    <property type="entry name" value="Cytidine_deaminase-like"/>
</dbReference>
<accession>A0A1S1Z040</accession>
<dbReference type="Proteomes" id="UP000179797">
    <property type="component" value="Unassembled WGS sequence"/>
</dbReference>
<reference evidence="2 3" key="1">
    <citation type="journal article" date="2012" name="Int. J. Syst. Evol. Microbiol.">
        <title>Flammeovirga pacifica sp. nov., isolated from deep-sea sediment.</title>
        <authorList>
            <person name="Xu H."/>
            <person name="Fu Y."/>
            <person name="Yang N."/>
            <person name="Ding Z."/>
            <person name="Lai Q."/>
            <person name="Zeng R."/>
        </authorList>
    </citation>
    <scope>NUCLEOTIDE SEQUENCE [LARGE SCALE GENOMIC DNA]</scope>
    <source>
        <strain evidence="3">DSM 24597 / LMG 26175 / WPAGA1</strain>
    </source>
</reference>
<protein>
    <recommendedName>
        <fullName evidence="1">CMP/dCMP-type deaminase domain-containing protein</fullName>
    </recommendedName>
</protein>
<dbReference type="PANTHER" id="PTHR11079:SF162">
    <property type="entry name" value="RIBOFLAVIN BIOSYNTHESIS PROTEIN PYRD, CHLOROPLASTIC"/>
    <property type="match status" value="1"/>
</dbReference>
<comment type="caution">
    <text evidence="2">The sequence shown here is derived from an EMBL/GenBank/DDBJ whole genome shotgun (WGS) entry which is preliminary data.</text>
</comment>
<dbReference type="Gene3D" id="3.40.140.10">
    <property type="entry name" value="Cytidine Deaminase, domain 2"/>
    <property type="match status" value="1"/>
</dbReference>